<dbReference type="SUPFAM" id="SSF53850">
    <property type="entry name" value="Periplasmic binding protein-like II"/>
    <property type="match status" value="1"/>
</dbReference>
<keyword evidence="4 8" id="KW-1133">Transmembrane helix</keyword>
<reference evidence="10" key="1">
    <citation type="submission" date="2021-04" db="EMBL/GenBank/DDBJ databases">
        <authorList>
            <person name="Chebbi M.A.C M."/>
        </authorList>
    </citation>
    <scope>NUCLEOTIDE SEQUENCE</scope>
</reference>
<feature type="transmembrane region" description="Helical" evidence="8">
    <location>
        <begin position="552"/>
        <end position="576"/>
    </location>
</feature>
<accession>A0A8J2H6M2</accession>
<dbReference type="PANTHER" id="PTHR42643">
    <property type="entry name" value="IONOTROPIC RECEPTOR 20A-RELATED"/>
    <property type="match status" value="1"/>
</dbReference>
<sequence>MWQKIISCCLILTIVGGNRMDIYDSKVDSTERLKSDAELFDTNWDLVKNPLIIIDNAFKKQITGFLPAYPTYVLFFKSVKSLKEIINHLKKSTLWSIKSPFVIVETELRCKSSKKILEFMWMEDLLSVYYLCNKKDLTVILTLNSYARYAPRPWVLIEEFGDSNKKINLYSLNYTKDLRLCKSITFEKTDHLESADIQFSRFESRKLINSRKFTNQILKSLLDQPGATLLHIPGYINATPKLDYILYPNSSQLLQGYVQQLVDRTSDVHVALMPVTETNYKYVDVVADYSHEYEFSIISRKADFFIVLNEVTSDINFVVKTITLSVMFTIAMVLINRDDIREALMDVVRLIVSMGLESPLNRLAIKFIFFFGFLFAFSVVPDFQGHVSAILSSPMKRNVETLKDLHENKFHVYYSDKLERAIVNESLWVTDEDKKYLHPISTEEITNCINDVTTNLTIACIHEANLLQRNIVNYSDIYLSKTPVFKKQLVYWTRKNWPLKTKFDEMALKTLELALLLEFQSKKRDKNAKKISIIKNRIEAGEKYDQFDYDELIFIFYFIGFLSAFGVIVFLIEIIMARSLRIYI</sequence>
<proteinExistence type="predicted"/>
<dbReference type="PANTHER" id="PTHR42643:SF24">
    <property type="entry name" value="IONOTROPIC RECEPTOR 60A"/>
    <property type="match status" value="1"/>
</dbReference>
<organism evidence="10 11">
    <name type="scientific">Cotesia congregata</name>
    <name type="common">Parasitoid wasp</name>
    <name type="synonym">Apanteles congregatus</name>
    <dbReference type="NCBI Taxonomy" id="51543"/>
    <lineage>
        <taxon>Eukaryota</taxon>
        <taxon>Metazoa</taxon>
        <taxon>Ecdysozoa</taxon>
        <taxon>Arthropoda</taxon>
        <taxon>Hexapoda</taxon>
        <taxon>Insecta</taxon>
        <taxon>Pterygota</taxon>
        <taxon>Neoptera</taxon>
        <taxon>Endopterygota</taxon>
        <taxon>Hymenoptera</taxon>
        <taxon>Apocrita</taxon>
        <taxon>Ichneumonoidea</taxon>
        <taxon>Braconidae</taxon>
        <taxon>Microgastrinae</taxon>
        <taxon>Cotesia</taxon>
    </lineage>
</organism>
<dbReference type="InterPro" id="IPR052192">
    <property type="entry name" value="Insect_Ionotropic_Sensory_Rcpt"/>
</dbReference>
<evidence type="ECO:0000313" key="11">
    <source>
        <dbReference type="Proteomes" id="UP000786811"/>
    </source>
</evidence>
<keyword evidence="11" id="KW-1185">Reference proteome</keyword>
<evidence type="ECO:0000256" key="4">
    <source>
        <dbReference type="ARBA" id="ARBA00022989"/>
    </source>
</evidence>
<evidence type="ECO:0000256" key="3">
    <source>
        <dbReference type="ARBA" id="ARBA00022692"/>
    </source>
</evidence>
<keyword evidence="9" id="KW-0732">Signal</keyword>
<feature type="chain" id="PRO_5035323184" evidence="9">
    <location>
        <begin position="18"/>
        <end position="584"/>
    </location>
</feature>
<name>A0A8J2H6M2_COTCN</name>
<keyword evidence="5 8" id="KW-0472">Membrane</keyword>
<evidence type="ECO:0000256" key="2">
    <source>
        <dbReference type="ARBA" id="ARBA00022475"/>
    </source>
</evidence>
<feature type="transmembrane region" description="Helical" evidence="8">
    <location>
        <begin position="363"/>
        <end position="380"/>
    </location>
</feature>
<evidence type="ECO:0000313" key="10">
    <source>
        <dbReference type="EMBL" id="CAG5078911.1"/>
    </source>
</evidence>
<feature type="transmembrane region" description="Helical" evidence="8">
    <location>
        <begin position="317"/>
        <end position="335"/>
    </location>
</feature>
<evidence type="ECO:0000256" key="6">
    <source>
        <dbReference type="ARBA" id="ARBA00023170"/>
    </source>
</evidence>
<dbReference type="OrthoDB" id="7679028at2759"/>
<dbReference type="GO" id="GO:0005886">
    <property type="term" value="C:plasma membrane"/>
    <property type="evidence" value="ECO:0007669"/>
    <property type="project" value="UniProtKB-SubCell"/>
</dbReference>
<evidence type="ECO:0000256" key="9">
    <source>
        <dbReference type="SAM" id="SignalP"/>
    </source>
</evidence>
<dbReference type="AlphaFoldDB" id="A0A8J2H6M2"/>
<feature type="signal peptide" evidence="9">
    <location>
        <begin position="1"/>
        <end position="17"/>
    </location>
</feature>
<keyword evidence="7" id="KW-0325">Glycoprotein</keyword>
<dbReference type="EMBL" id="CAJNRD030001117">
    <property type="protein sequence ID" value="CAG5078911.1"/>
    <property type="molecule type" value="Genomic_DNA"/>
</dbReference>
<evidence type="ECO:0000256" key="1">
    <source>
        <dbReference type="ARBA" id="ARBA00004651"/>
    </source>
</evidence>
<evidence type="ECO:0000256" key="8">
    <source>
        <dbReference type="SAM" id="Phobius"/>
    </source>
</evidence>
<dbReference type="Proteomes" id="UP000786811">
    <property type="component" value="Unassembled WGS sequence"/>
</dbReference>
<protein>
    <submittedName>
        <fullName evidence="10">Uncharacterized protein</fullName>
    </submittedName>
</protein>
<keyword evidence="2" id="KW-1003">Cell membrane</keyword>
<evidence type="ECO:0000256" key="5">
    <source>
        <dbReference type="ARBA" id="ARBA00023136"/>
    </source>
</evidence>
<gene>
    <name evidence="10" type="ORF">HICCMSTLAB_LOCUS2876</name>
</gene>
<keyword evidence="6" id="KW-0675">Receptor</keyword>
<comment type="caution">
    <text evidence="10">The sequence shown here is derived from an EMBL/GenBank/DDBJ whole genome shotgun (WGS) entry which is preliminary data.</text>
</comment>
<evidence type="ECO:0000256" key="7">
    <source>
        <dbReference type="ARBA" id="ARBA00023180"/>
    </source>
</evidence>
<comment type="subcellular location">
    <subcellularLocation>
        <location evidence="1">Cell membrane</location>
        <topology evidence="1">Multi-pass membrane protein</topology>
    </subcellularLocation>
</comment>
<keyword evidence="3 8" id="KW-0812">Transmembrane</keyword>